<evidence type="ECO:0000256" key="1">
    <source>
        <dbReference type="ARBA" id="ARBA00004613"/>
    </source>
</evidence>
<dbReference type="GO" id="GO:0005615">
    <property type="term" value="C:extracellular space"/>
    <property type="evidence" value="ECO:0007669"/>
    <property type="project" value="TreeGrafter"/>
</dbReference>
<dbReference type="WBParaSite" id="Gr19_v10_g1467.t1">
    <property type="protein sequence ID" value="Gr19_v10_g1467.t1"/>
    <property type="gene ID" value="Gr19_v10_g1467"/>
</dbReference>
<feature type="disulfide bond" evidence="5">
    <location>
        <begin position="11"/>
        <end position="78"/>
    </location>
</feature>
<feature type="disulfide bond" evidence="5">
    <location>
        <begin position="13"/>
        <end position="106"/>
    </location>
</feature>
<evidence type="ECO:0000256" key="3">
    <source>
        <dbReference type="ARBA" id="ARBA00023157"/>
    </source>
</evidence>
<keyword evidence="3 5" id="KW-1015">Disulfide bond</keyword>
<dbReference type="GO" id="GO:0002020">
    <property type="term" value="F:protease binding"/>
    <property type="evidence" value="ECO:0007669"/>
    <property type="project" value="TreeGrafter"/>
</dbReference>
<dbReference type="Gene3D" id="2.40.50.120">
    <property type="match status" value="1"/>
</dbReference>
<sequence length="167" mass="18307">MLSFPSLAVGCSCLPVSFNVAMCAADWVSHVEVLSNTTTFSHINYTVKHLEVFKSPNSTAQLVGKNTPVLTAAQGAACGVTGLGVEKDYLMAGTVDGSGSLHIHLCQFLPLQFGKPNVKSDTVPEEMKKRLEDWKAEGFDNNESIRRLAFFFFNTLPTNLISRRCNY</sequence>
<dbReference type="Pfam" id="PF00965">
    <property type="entry name" value="TIMP"/>
    <property type="match status" value="1"/>
</dbReference>
<dbReference type="PROSITE" id="PS50189">
    <property type="entry name" value="NTR"/>
    <property type="match status" value="1"/>
</dbReference>
<keyword evidence="4" id="KW-0479">Metal-binding</keyword>
<comment type="subcellular location">
    <subcellularLocation>
        <location evidence="1">Secreted</location>
    </subcellularLocation>
</comment>
<protein>
    <submittedName>
        <fullName evidence="8">NTR domain-containing protein</fullName>
    </submittedName>
</protein>
<dbReference type="InterPro" id="IPR008993">
    <property type="entry name" value="TIMP-like_OB-fold"/>
</dbReference>
<evidence type="ECO:0000313" key="7">
    <source>
        <dbReference type="Proteomes" id="UP000887572"/>
    </source>
</evidence>
<dbReference type="AlphaFoldDB" id="A0A914H8C6"/>
<accession>A0A914H8C6</accession>
<dbReference type="Proteomes" id="UP000887572">
    <property type="component" value="Unplaced"/>
</dbReference>
<dbReference type="GO" id="GO:0008191">
    <property type="term" value="F:metalloendopeptidase inhibitor activity"/>
    <property type="evidence" value="ECO:0007669"/>
    <property type="project" value="InterPro"/>
</dbReference>
<reference evidence="8" key="1">
    <citation type="submission" date="2022-11" db="UniProtKB">
        <authorList>
            <consortium name="WormBaseParasite"/>
        </authorList>
    </citation>
    <scope>IDENTIFICATION</scope>
</reference>
<dbReference type="GO" id="GO:0051045">
    <property type="term" value="P:negative regulation of membrane protein ectodomain proteolysis"/>
    <property type="evidence" value="ECO:0007669"/>
    <property type="project" value="TreeGrafter"/>
</dbReference>
<keyword evidence="7" id="KW-1185">Reference proteome</keyword>
<evidence type="ECO:0000256" key="4">
    <source>
        <dbReference type="PIRSR" id="PIRSR601820-1"/>
    </source>
</evidence>
<evidence type="ECO:0000259" key="6">
    <source>
        <dbReference type="PROSITE" id="PS50189"/>
    </source>
</evidence>
<keyword evidence="4" id="KW-0862">Zinc</keyword>
<dbReference type="InterPro" id="IPR001820">
    <property type="entry name" value="TIMP"/>
</dbReference>
<feature type="domain" description="NTR" evidence="6">
    <location>
        <begin position="11"/>
        <end position="139"/>
    </location>
</feature>
<evidence type="ECO:0000256" key="2">
    <source>
        <dbReference type="ARBA" id="ARBA00022525"/>
    </source>
</evidence>
<dbReference type="GO" id="GO:0031012">
    <property type="term" value="C:extracellular matrix"/>
    <property type="evidence" value="ECO:0007669"/>
    <property type="project" value="TreeGrafter"/>
</dbReference>
<dbReference type="PANTHER" id="PTHR11844">
    <property type="entry name" value="METALLOPROTEASE INHIBITOR"/>
    <property type="match status" value="1"/>
</dbReference>
<keyword evidence="2" id="KW-0964">Secreted</keyword>
<dbReference type="PANTHER" id="PTHR11844:SF25">
    <property type="entry name" value="NTR DOMAIN-CONTAINING PROTEIN"/>
    <property type="match status" value="1"/>
</dbReference>
<evidence type="ECO:0000313" key="8">
    <source>
        <dbReference type="WBParaSite" id="Gr19_v10_g1467.t1"/>
    </source>
</evidence>
<dbReference type="InterPro" id="IPR001134">
    <property type="entry name" value="Netrin_domain"/>
</dbReference>
<proteinExistence type="predicted"/>
<feature type="binding site" evidence="4">
    <location>
        <position position="11"/>
    </location>
    <ligand>
        <name>Zn(2+)</name>
        <dbReference type="ChEBI" id="CHEBI:29105"/>
        <note>ligand shared with metalloproteinase partner</note>
    </ligand>
</feature>
<organism evidence="7 8">
    <name type="scientific">Globodera rostochiensis</name>
    <name type="common">Golden nematode worm</name>
    <name type="synonym">Heterodera rostochiensis</name>
    <dbReference type="NCBI Taxonomy" id="31243"/>
    <lineage>
        <taxon>Eukaryota</taxon>
        <taxon>Metazoa</taxon>
        <taxon>Ecdysozoa</taxon>
        <taxon>Nematoda</taxon>
        <taxon>Chromadorea</taxon>
        <taxon>Rhabditida</taxon>
        <taxon>Tylenchina</taxon>
        <taxon>Tylenchomorpha</taxon>
        <taxon>Tylenchoidea</taxon>
        <taxon>Heteroderidae</taxon>
        <taxon>Heteroderinae</taxon>
        <taxon>Globodera</taxon>
    </lineage>
</organism>
<evidence type="ECO:0000256" key="5">
    <source>
        <dbReference type="PIRSR" id="PIRSR601820-3"/>
    </source>
</evidence>
<dbReference type="SUPFAM" id="SSF50242">
    <property type="entry name" value="TIMP-like"/>
    <property type="match status" value="1"/>
</dbReference>
<dbReference type="GO" id="GO:0046872">
    <property type="term" value="F:metal ion binding"/>
    <property type="evidence" value="ECO:0007669"/>
    <property type="project" value="UniProtKB-KW"/>
</dbReference>
<dbReference type="SMART" id="SM00206">
    <property type="entry name" value="NTR"/>
    <property type="match status" value="1"/>
</dbReference>
<name>A0A914H8C6_GLORO</name>